<dbReference type="EMBL" id="JAAIUW010000008">
    <property type="protein sequence ID" value="KAF7822257.1"/>
    <property type="molecule type" value="Genomic_DNA"/>
</dbReference>
<organism evidence="2 3">
    <name type="scientific">Senna tora</name>
    <dbReference type="NCBI Taxonomy" id="362788"/>
    <lineage>
        <taxon>Eukaryota</taxon>
        <taxon>Viridiplantae</taxon>
        <taxon>Streptophyta</taxon>
        <taxon>Embryophyta</taxon>
        <taxon>Tracheophyta</taxon>
        <taxon>Spermatophyta</taxon>
        <taxon>Magnoliopsida</taxon>
        <taxon>eudicotyledons</taxon>
        <taxon>Gunneridae</taxon>
        <taxon>Pentapetalae</taxon>
        <taxon>rosids</taxon>
        <taxon>fabids</taxon>
        <taxon>Fabales</taxon>
        <taxon>Fabaceae</taxon>
        <taxon>Caesalpinioideae</taxon>
        <taxon>Cassia clade</taxon>
        <taxon>Senna</taxon>
    </lineage>
</organism>
<gene>
    <name evidence="2" type="ORF">G2W53_027712</name>
</gene>
<reference evidence="2" key="1">
    <citation type="submission" date="2020-09" db="EMBL/GenBank/DDBJ databases">
        <title>Genome-Enabled Discovery of Anthraquinone Biosynthesis in Senna tora.</title>
        <authorList>
            <person name="Kang S.-H."/>
            <person name="Pandey R.P."/>
            <person name="Lee C.-M."/>
            <person name="Sim J.-S."/>
            <person name="Jeong J.-T."/>
            <person name="Choi B.-S."/>
            <person name="Jung M."/>
            <person name="Ginzburg D."/>
            <person name="Zhao K."/>
            <person name="Won S.Y."/>
            <person name="Oh T.-J."/>
            <person name="Yu Y."/>
            <person name="Kim N.-H."/>
            <person name="Lee O.R."/>
            <person name="Lee T.-H."/>
            <person name="Bashyal P."/>
            <person name="Kim T.-S."/>
            <person name="Lee W.-H."/>
            <person name="Kawkins C."/>
            <person name="Kim C.-K."/>
            <person name="Kim J.S."/>
            <person name="Ahn B.O."/>
            <person name="Rhee S.Y."/>
            <person name="Sohng J.K."/>
        </authorList>
    </citation>
    <scope>NUCLEOTIDE SEQUENCE</scope>
    <source>
        <tissue evidence="2">Leaf</tissue>
    </source>
</reference>
<dbReference type="AlphaFoldDB" id="A0A834TJ66"/>
<sequence length="126" mass="15063">MENGAEKTKLKGEVEKKMTEIGSMKERVDFEMLDKMKAEMEFKEQRKRGKEAKERHKKEEGLLRKSLEDTEKRYCKAVTMKKMERVNNNDFDQTRREEPTIVTTCFPMKGRVMKAMTFSEKMRRNV</sequence>
<evidence type="ECO:0000313" key="3">
    <source>
        <dbReference type="Proteomes" id="UP000634136"/>
    </source>
</evidence>
<feature type="compositionally biased region" description="Basic and acidic residues" evidence="1">
    <location>
        <begin position="51"/>
        <end position="64"/>
    </location>
</feature>
<dbReference type="Proteomes" id="UP000634136">
    <property type="component" value="Unassembled WGS sequence"/>
</dbReference>
<name>A0A834TJ66_9FABA</name>
<feature type="region of interest" description="Disordered" evidence="1">
    <location>
        <begin position="43"/>
        <end position="64"/>
    </location>
</feature>
<evidence type="ECO:0000313" key="2">
    <source>
        <dbReference type="EMBL" id="KAF7822257.1"/>
    </source>
</evidence>
<protein>
    <submittedName>
        <fullName evidence="2">Uncharacterized protein</fullName>
    </submittedName>
</protein>
<comment type="caution">
    <text evidence="2">The sequence shown here is derived from an EMBL/GenBank/DDBJ whole genome shotgun (WGS) entry which is preliminary data.</text>
</comment>
<accession>A0A834TJ66</accession>
<keyword evidence="3" id="KW-1185">Reference proteome</keyword>
<evidence type="ECO:0000256" key="1">
    <source>
        <dbReference type="SAM" id="MobiDB-lite"/>
    </source>
</evidence>
<proteinExistence type="predicted"/>